<keyword evidence="5" id="KW-1185">Reference proteome</keyword>
<evidence type="ECO:0000256" key="1">
    <source>
        <dbReference type="ARBA" id="ARBA00022448"/>
    </source>
</evidence>
<feature type="transmembrane region" description="Helical" evidence="3">
    <location>
        <begin position="91"/>
        <end position="114"/>
    </location>
</feature>
<dbReference type="InterPro" id="IPR000245">
    <property type="entry name" value="ATPase_proteolipid_csu"/>
</dbReference>
<evidence type="ECO:0000256" key="2">
    <source>
        <dbReference type="ARBA" id="ARBA00023065"/>
    </source>
</evidence>
<name>A0A3N6NI48_9CYAN</name>
<dbReference type="RefSeq" id="WP_124146161.1">
    <property type="nucleotide sequence ID" value="NZ_CAWOKI010000144.1"/>
</dbReference>
<keyword evidence="3" id="KW-0472">Membrane</keyword>
<evidence type="ECO:0008006" key="6">
    <source>
        <dbReference type="Google" id="ProtNLM"/>
    </source>
</evidence>
<evidence type="ECO:0000256" key="3">
    <source>
        <dbReference type="RuleBase" id="RU363060"/>
    </source>
</evidence>
<keyword evidence="1 3" id="KW-0813">Transport</keyword>
<dbReference type="AlphaFoldDB" id="A0A3N6NI48"/>
<dbReference type="GO" id="GO:0046961">
    <property type="term" value="F:proton-transporting ATPase activity, rotational mechanism"/>
    <property type="evidence" value="ECO:0007669"/>
    <property type="project" value="InterPro"/>
</dbReference>
<keyword evidence="3" id="KW-1133">Transmembrane helix</keyword>
<dbReference type="EMBL" id="RCBY01000002">
    <property type="protein sequence ID" value="RQH57492.1"/>
    <property type="molecule type" value="Genomic_DNA"/>
</dbReference>
<evidence type="ECO:0000313" key="4">
    <source>
        <dbReference type="EMBL" id="RQH57492.1"/>
    </source>
</evidence>
<reference evidence="4 5" key="1">
    <citation type="journal article" date="2018" name="ACS Chem. Biol.">
        <title>Ketoreductase domain dysfunction expands chemodiversity: malyngamide biosynthesis in the cyanobacterium Okeania hirsuta.</title>
        <authorList>
            <person name="Moss N.A."/>
            <person name="Leao T."/>
            <person name="Rankin M."/>
            <person name="McCullough T.M."/>
            <person name="Qu P."/>
            <person name="Korobeynikov A."/>
            <person name="Smith J.L."/>
            <person name="Gerwick L."/>
            <person name="Gerwick W.H."/>
        </authorList>
    </citation>
    <scope>NUCLEOTIDE SEQUENCE [LARGE SCALE GENOMIC DNA]</scope>
    <source>
        <strain evidence="4 5">PAB10Feb10-1</strain>
    </source>
</reference>
<evidence type="ECO:0000313" key="5">
    <source>
        <dbReference type="Proteomes" id="UP000269154"/>
    </source>
</evidence>
<feature type="transmembrane region" description="Helical" evidence="3">
    <location>
        <begin position="6"/>
        <end position="36"/>
    </location>
</feature>
<comment type="caution">
    <text evidence="4">The sequence shown here is derived from an EMBL/GenBank/DDBJ whole genome shotgun (WGS) entry which is preliminary data.</text>
</comment>
<proteinExistence type="inferred from homology"/>
<dbReference type="GO" id="GO:0033179">
    <property type="term" value="C:proton-transporting V-type ATPase, V0 domain"/>
    <property type="evidence" value="ECO:0007669"/>
    <property type="project" value="InterPro"/>
</dbReference>
<comment type="similarity">
    <text evidence="3">Belongs to the V-ATPase proteolipid subunit family.</text>
</comment>
<dbReference type="PRINTS" id="PR00122">
    <property type="entry name" value="VACATPASE"/>
</dbReference>
<dbReference type="Proteomes" id="UP000269154">
    <property type="component" value="Unassembled WGS sequence"/>
</dbReference>
<keyword evidence="3" id="KW-0812">Transmembrane</keyword>
<keyword evidence="2 3" id="KW-0406">Ion transport</keyword>
<gene>
    <name evidence="4" type="ORF">D5R40_00500</name>
</gene>
<feature type="transmembrane region" description="Helical" evidence="3">
    <location>
        <begin position="48"/>
        <end position="71"/>
    </location>
</feature>
<accession>A0A3N6NI48</accession>
<sequence length="119" mass="12840">MSSIIPVIFVWFITLFGACVGIIIGGTIGGIVGAITNLITKFRCTMRIFNAATFTSLFSTFIFIVVAHQKIQPLNCADGLDGFYACFSPLLIPFWGAIIGGIFGSFVGVIMEIYTKSNN</sequence>
<organism evidence="4 5">
    <name type="scientific">Okeania hirsuta</name>
    <dbReference type="NCBI Taxonomy" id="1458930"/>
    <lineage>
        <taxon>Bacteria</taxon>
        <taxon>Bacillati</taxon>
        <taxon>Cyanobacteriota</taxon>
        <taxon>Cyanophyceae</taxon>
        <taxon>Oscillatoriophycideae</taxon>
        <taxon>Oscillatoriales</taxon>
        <taxon>Microcoleaceae</taxon>
        <taxon>Okeania</taxon>
    </lineage>
</organism>
<protein>
    <recommendedName>
        <fullName evidence="6">Membrane transporter protein</fullName>
    </recommendedName>
</protein>